<evidence type="ECO:0000313" key="16">
    <source>
        <dbReference type="EMBL" id="TWW01410.1"/>
    </source>
</evidence>
<keyword evidence="17" id="KW-1185">Reference proteome</keyword>
<evidence type="ECO:0000256" key="14">
    <source>
        <dbReference type="SAM" id="MobiDB-lite"/>
    </source>
</evidence>
<dbReference type="SUPFAM" id="SSF46785">
    <property type="entry name" value="Winged helix' DNA-binding domain"/>
    <property type="match status" value="1"/>
</dbReference>
<dbReference type="InterPro" id="IPR036388">
    <property type="entry name" value="WH-like_DNA-bd_sf"/>
</dbReference>
<evidence type="ECO:0000256" key="3">
    <source>
        <dbReference type="ARBA" id="ARBA00011738"/>
    </source>
</evidence>
<dbReference type="OrthoDB" id="9791355at2"/>
<dbReference type="GO" id="GO:0003677">
    <property type="term" value="F:DNA binding"/>
    <property type="evidence" value="ECO:0007669"/>
    <property type="project" value="UniProtKB-KW"/>
</dbReference>
<dbReference type="Gene3D" id="1.10.10.10">
    <property type="entry name" value="Winged helix-like DNA-binding domain superfamily/Winged helix DNA-binding domain"/>
    <property type="match status" value="1"/>
</dbReference>
<dbReference type="PANTHER" id="PTHR33238:SF11">
    <property type="entry name" value="TRANSCRIPTIONAL REGULATOR MNTR"/>
    <property type="match status" value="1"/>
</dbReference>
<dbReference type="SMART" id="SM00899">
    <property type="entry name" value="FeoA"/>
    <property type="match status" value="1"/>
</dbReference>
<comment type="subcellular location">
    <subcellularLocation>
        <location evidence="1">Cytoplasm</location>
    </subcellularLocation>
</comment>
<dbReference type="SMART" id="SM00529">
    <property type="entry name" value="HTH_DTXR"/>
    <property type="match status" value="1"/>
</dbReference>
<evidence type="ECO:0000259" key="15">
    <source>
        <dbReference type="PROSITE" id="PS50944"/>
    </source>
</evidence>
<reference evidence="16 17" key="1">
    <citation type="submission" date="2019-08" db="EMBL/GenBank/DDBJ databases">
        <title>Whole genome sequencing of chitin degrading bacteria Chitinophaga pinensis YS16.</title>
        <authorList>
            <person name="Singh R.P."/>
            <person name="Manchanda G."/>
            <person name="Maurya I.K."/>
            <person name="Joshi N.K."/>
            <person name="Srivastava A.K."/>
        </authorList>
    </citation>
    <scope>NUCLEOTIDE SEQUENCE [LARGE SCALE GENOMIC DNA]</scope>
    <source>
        <strain evidence="16 17">YS-16</strain>
    </source>
</reference>
<comment type="function">
    <text evidence="12">In the presence of manganese, represses expression of mntH and mntS. Up-regulates expression of mntP.</text>
</comment>
<dbReference type="PROSITE" id="PS50944">
    <property type="entry name" value="HTH_DTXR"/>
    <property type="match status" value="1"/>
</dbReference>
<dbReference type="Pfam" id="PF01325">
    <property type="entry name" value="Fe_dep_repress"/>
    <property type="match status" value="1"/>
</dbReference>
<evidence type="ECO:0000256" key="11">
    <source>
        <dbReference type="ARBA" id="ARBA00023211"/>
    </source>
</evidence>
<protein>
    <recommendedName>
        <fullName evidence="4">Transcriptional regulator MntR</fullName>
    </recommendedName>
    <alternativeName>
        <fullName evidence="13">Manganese transport regulator</fullName>
    </alternativeName>
</protein>
<name>A0A5C6LXT0_9BACT</name>
<dbReference type="RefSeq" id="WP_146304144.1">
    <property type="nucleotide sequence ID" value="NZ_VOHS01000004.1"/>
</dbReference>
<keyword evidence="5" id="KW-0963">Cytoplasm</keyword>
<keyword evidence="8" id="KW-0238">DNA-binding</keyword>
<evidence type="ECO:0000256" key="12">
    <source>
        <dbReference type="ARBA" id="ARBA00025185"/>
    </source>
</evidence>
<comment type="similarity">
    <text evidence="2">Belongs to the DtxR/MntR family.</text>
</comment>
<keyword evidence="11" id="KW-0464">Manganese</keyword>
<dbReference type="GO" id="GO:0003700">
    <property type="term" value="F:DNA-binding transcription factor activity"/>
    <property type="evidence" value="ECO:0007669"/>
    <property type="project" value="InterPro"/>
</dbReference>
<dbReference type="Pfam" id="PF02742">
    <property type="entry name" value="Fe_dep_repr_C"/>
    <property type="match status" value="1"/>
</dbReference>
<dbReference type="InterPro" id="IPR022689">
    <property type="entry name" value="Iron_dep_repressor"/>
</dbReference>
<comment type="subunit">
    <text evidence="3">Homodimer.</text>
</comment>
<evidence type="ECO:0000256" key="7">
    <source>
        <dbReference type="ARBA" id="ARBA00023015"/>
    </source>
</evidence>
<dbReference type="GO" id="GO:0046914">
    <property type="term" value="F:transition metal ion binding"/>
    <property type="evidence" value="ECO:0007669"/>
    <property type="project" value="InterPro"/>
</dbReference>
<evidence type="ECO:0000256" key="9">
    <source>
        <dbReference type="ARBA" id="ARBA00023159"/>
    </source>
</evidence>
<dbReference type="Gene3D" id="1.10.60.10">
    <property type="entry name" value="Iron dependent repressor, metal binding and dimerisation domain"/>
    <property type="match status" value="1"/>
</dbReference>
<feature type="domain" description="HTH dtxR-type" evidence="15">
    <location>
        <begin position="1"/>
        <end position="66"/>
    </location>
</feature>
<dbReference type="PANTHER" id="PTHR33238">
    <property type="entry name" value="IRON (METAL) DEPENDENT REPRESSOR, DTXR FAMILY"/>
    <property type="match status" value="1"/>
</dbReference>
<dbReference type="InterPro" id="IPR038157">
    <property type="entry name" value="FeoA_core_dom"/>
</dbReference>
<keyword evidence="9" id="KW-0010">Activator</keyword>
<evidence type="ECO:0000256" key="4">
    <source>
        <dbReference type="ARBA" id="ARBA00022386"/>
    </source>
</evidence>
<dbReference type="GO" id="GO:0046983">
    <property type="term" value="F:protein dimerization activity"/>
    <property type="evidence" value="ECO:0007669"/>
    <property type="project" value="InterPro"/>
</dbReference>
<dbReference type="InterPro" id="IPR007167">
    <property type="entry name" value="Fe-transptr_FeoA-like"/>
</dbReference>
<evidence type="ECO:0000256" key="2">
    <source>
        <dbReference type="ARBA" id="ARBA00007871"/>
    </source>
</evidence>
<evidence type="ECO:0000256" key="13">
    <source>
        <dbReference type="ARBA" id="ARBA00032593"/>
    </source>
</evidence>
<proteinExistence type="inferred from homology"/>
<evidence type="ECO:0000256" key="10">
    <source>
        <dbReference type="ARBA" id="ARBA00023163"/>
    </source>
</evidence>
<organism evidence="16 17">
    <name type="scientific">Chitinophaga pinensis</name>
    <dbReference type="NCBI Taxonomy" id="79329"/>
    <lineage>
        <taxon>Bacteria</taxon>
        <taxon>Pseudomonadati</taxon>
        <taxon>Bacteroidota</taxon>
        <taxon>Chitinophagia</taxon>
        <taxon>Chitinophagales</taxon>
        <taxon>Chitinophagaceae</taxon>
        <taxon>Chitinophaga</taxon>
    </lineage>
</organism>
<evidence type="ECO:0000256" key="6">
    <source>
        <dbReference type="ARBA" id="ARBA00022491"/>
    </source>
</evidence>
<evidence type="ECO:0000313" key="17">
    <source>
        <dbReference type="Proteomes" id="UP000318815"/>
    </source>
</evidence>
<evidence type="ECO:0000256" key="8">
    <source>
        <dbReference type="ARBA" id="ARBA00023125"/>
    </source>
</evidence>
<keyword evidence="10" id="KW-0804">Transcription</keyword>
<sequence length="221" mass="25158">MMNLTIAEENYIKSIYKLEEEGQEAVSTNALAGELETKPASVTDMAKKLKEKKLISYEKYQGINLTPDGKKAALNIIRRHRLWECFLVDKLSFSWEEVHELAEELEHVRSEKLINRLSEFLGNPQIDPHGDPIPDAQGKMGKPRPQTPLDKARSKRLEVVAVSDKSTALLEFLNAKGIRLGTQLDVIERYEFDNSIELKIRNQPAFTISEQVSKNIMVKPI</sequence>
<comment type="caution">
    <text evidence="16">The sequence shown here is derived from an EMBL/GenBank/DDBJ whole genome shotgun (WGS) entry which is preliminary data.</text>
</comment>
<dbReference type="InterPro" id="IPR022687">
    <property type="entry name" value="HTH_DTXR"/>
</dbReference>
<dbReference type="Gene3D" id="2.30.30.90">
    <property type="match status" value="1"/>
</dbReference>
<dbReference type="Proteomes" id="UP000318815">
    <property type="component" value="Unassembled WGS sequence"/>
</dbReference>
<dbReference type="GO" id="GO:0005737">
    <property type="term" value="C:cytoplasm"/>
    <property type="evidence" value="ECO:0007669"/>
    <property type="project" value="UniProtKB-SubCell"/>
</dbReference>
<feature type="region of interest" description="Disordered" evidence="14">
    <location>
        <begin position="124"/>
        <end position="150"/>
    </location>
</feature>
<dbReference type="InterPro" id="IPR036390">
    <property type="entry name" value="WH_DNA-bd_sf"/>
</dbReference>
<dbReference type="SUPFAM" id="SSF47979">
    <property type="entry name" value="Iron-dependent repressor protein, dimerization domain"/>
    <property type="match status" value="1"/>
</dbReference>
<dbReference type="EMBL" id="VOHS01000004">
    <property type="protein sequence ID" value="TWW01410.1"/>
    <property type="molecule type" value="Genomic_DNA"/>
</dbReference>
<keyword evidence="6" id="KW-0678">Repressor</keyword>
<gene>
    <name evidence="16" type="ORF">FEF09_05250</name>
</gene>
<dbReference type="Pfam" id="PF04023">
    <property type="entry name" value="FeoA"/>
    <property type="match status" value="1"/>
</dbReference>
<keyword evidence="7" id="KW-0805">Transcription regulation</keyword>
<accession>A0A5C6LXT0</accession>
<dbReference type="InterPro" id="IPR050536">
    <property type="entry name" value="DtxR_MntR_Metal-Reg"/>
</dbReference>
<dbReference type="InterPro" id="IPR001367">
    <property type="entry name" value="Fe_dep_repressor"/>
</dbReference>
<evidence type="ECO:0000256" key="5">
    <source>
        <dbReference type="ARBA" id="ARBA00022490"/>
    </source>
</evidence>
<dbReference type="InterPro" id="IPR036421">
    <property type="entry name" value="Fe_dep_repressor_sf"/>
</dbReference>
<dbReference type="AlphaFoldDB" id="A0A5C6LXT0"/>
<evidence type="ECO:0000256" key="1">
    <source>
        <dbReference type="ARBA" id="ARBA00004496"/>
    </source>
</evidence>